<dbReference type="AlphaFoldDB" id="A0A7M7IRL7"/>
<feature type="domain" description="BTB" evidence="2">
    <location>
        <begin position="197"/>
        <end position="257"/>
    </location>
</feature>
<dbReference type="KEGG" id="nvi:107981094"/>
<feature type="chain" id="PRO_5029627169" description="BTB domain-containing protein" evidence="1">
    <location>
        <begin position="27"/>
        <end position="314"/>
    </location>
</feature>
<dbReference type="PANTHER" id="PTHR26379">
    <property type="entry name" value="BTB/POZ AND MATH DOMAIN-CONTAINING PROTEIN 1"/>
    <property type="match status" value="1"/>
</dbReference>
<reference evidence="3" key="1">
    <citation type="submission" date="2021-01" db="UniProtKB">
        <authorList>
            <consortium name="EnsemblMetazoa"/>
        </authorList>
    </citation>
    <scope>IDENTIFICATION</scope>
</reference>
<dbReference type="Proteomes" id="UP000002358">
    <property type="component" value="Chromosome 5"/>
</dbReference>
<gene>
    <name evidence="3" type="primary">107981094</name>
</gene>
<dbReference type="InterPro" id="IPR008974">
    <property type="entry name" value="TRAF-like"/>
</dbReference>
<dbReference type="SUPFAM" id="SSF49599">
    <property type="entry name" value="TRAF domain-like"/>
    <property type="match status" value="1"/>
</dbReference>
<dbReference type="EnsemblMetazoa" id="XM_016985542">
    <property type="protein sequence ID" value="XP_016841031"/>
    <property type="gene ID" value="LOC107981094"/>
</dbReference>
<dbReference type="InterPro" id="IPR011333">
    <property type="entry name" value="SKP1/BTB/POZ_sf"/>
</dbReference>
<dbReference type="InterPro" id="IPR045005">
    <property type="entry name" value="BPM1-6"/>
</dbReference>
<dbReference type="InParanoid" id="A0A7M7IRL7"/>
<keyword evidence="1" id="KW-0732">Signal</keyword>
<dbReference type="PROSITE" id="PS50097">
    <property type="entry name" value="BTB"/>
    <property type="match status" value="1"/>
</dbReference>
<keyword evidence="4" id="KW-1185">Reference proteome</keyword>
<dbReference type="Pfam" id="PF00651">
    <property type="entry name" value="BTB"/>
    <property type="match status" value="1"/>
</dbReference>
<dbReference type="SMART" id="SM00225">
    <property type="entry name" value="BTB"/>
    <property type="match status" value="1"/>
</dbReference>
<dbReference type="Gene3D" id="2.60.210.10">
    <property type="entry name" value="Apoptosis, Tumor Necrosis Factor Receptor Associated Protein 2, Chain A"/>
    <property type="match status" value="1"/>
</dbReference>
<dbReference type="InterPro" id="IPR002083">
    <property type="entry name" value="MATH/TRAF_dom"/>
</dbReference>
<dbReference type="SUPFAM" id="SSF54695">
    <property type="entry name" value="POZ domain"/>
    <property type="match status" value="1"/>
</dbReference>
<feature type="signal peptide" evidence="1">
    <location>
        <begin position="1"/>
        <end position="26"/>
    </location>
</feature>
<evidence type="ECO:0000259" key="2">
    <source>
        <dbReference type="PROSITE" id="PS50097"/>
    </source>
</evidence>
<accession>A0A7M7IRL7</accession>
<organism evidence="3 4">
    <name type="scientific">Nasonia vitripennis</name>
    <name type="common">Parasitic wasp</name>
    <dbReference type="NCBI Taxonomy" id="7425"/>
    <lineage>
        <taxon>Eukaryota</taxon>
        <taxon>Metazoa</taxon>
        <taxon>Ecdysozoa</taxon>
        <taxon>Arthropoda</taxon>
        <taxon>Hexapoda</taxon>
        <taxon>Insecta</taxon>
        <taxon>Pterygota</taxon>
        <taxon>Neoptera</taxon>
        <taxon>Endopterygota</taxon>
        <taxon>Hymenoptera</taxon>
        <taxon>Apocrita</taxon>
        <taxon>Proctotrupomorpha</taxon>
        <taxon>Chalcidoidea</taxon>
        <taxon>Pteromalidae</taxon>
        <taxon>Pteromalinae</taxon>
        <taxon>Nasonia</taxon>
    </lineage>
</organism>
<evidence type="ECO:0000313" key="4">
    <source>
        <dbReference type="Proteomes" id="UP000002358"/>
    </source>
</evidence>
<dbReference type="CDD" id="cd00121">
    <property type="entry name" value="MATH"/>
    <property type="match status" value="1"/>
</dbReference>
<proteinExistence type="predicted"/>
<evidence type="ECO:0000313" key="3">
    <source>
        <dbReference type="EnsemblMetazoa" id="XP_016841031"/>
    </source>
</evidence>
<dbReference type="OrthoDB" id="6359816at2759"/>
<protein>
    <recommendedName>
        <fullName evidence="2">BTB domain-containing protein</fullName>
    </recommendedName>
</protein>
<dbReference type="PANTHER" id="PTHR26379:SF187">
    <property type="entry name" value="OS07G0655300 PROTEIN"/>
    <property type="match status" value="1"/>
</dbReference>
<dbReference type="Gene3D" id="3.30.710.10">
    <property type="entry name" value="Potassium Channel Kv1.1, Chain A"/>
    <property type="match status" value="1"/>
</dbReference>
<sequence>MSGAVKESAFIPLLILVLFVASSVNCAIISESWSSTKFEELILNHTCIVNNFDQIYTLEYINSPEFWPPNYENFKWYIRLYPCQEGHILFQLYHNESSTVNVNYTLSVGFVVRTDSNVFRGVDFRSFSHFMSRQEVFNHIQPNGDLLINCEIRKPIKVLISTGSGRTIDSYTSANNQTCTSKIHNELANLLEDEKYGNVTIVIEGNKIRAHRNILAVQSPAFASLLMNSSTSAQNCNCNSSSIEIKDVEFEVFRKLLGLQAMCGEILCSNLNGINAVEILLIADQQNMPELKLCTSKFIAVVYAPVNTKINNDQ</sequence>
<dbReference type="InterPro" id="IPR000210">
    <property type="entry name" value="BTB/POZ_dom"/>
</dbReference>
<name>A0A7M7IRL7_NASVI</name>
<evidence type="ECO:0000256" key="1">
    <source>
        <dbReference type="SAM" id="SignalP"/>
    </source>
</evidence>
<dbReference type="GO" id="GO:0016567">
    <property type="term" value="P:protein ubiquitination"/>
    <property type="evidence" value="ECO:0007669"/>
    <property type="project" value="InterPro"/>
</dbReference>
<dbReference type="CDD" id="cd18186">
    <property type="entry name" value="BTB_POZ_ZBTB_KLHL-like"/>
    <property type="match status" value="1"/>
</dbReference>